<dbReference type="Gene3D" id="3.40.50.1970">
    <property type="match status" value="1"/>
</dbReference>
<dbReference type="GO" id="GO:1990362">
    <property type="term" value="F:butanol dehydrogenase (NAD+) activity"/>
    <property type="evidence" value="ECO:0007669"/>
    <property type="project" value="InterPro"/>
</dbReference>
<accession>A0A1V1P4H1</accession>
<evidence type="ECO:0000256" key="1">
    <source>
        <dbReference type="ARBA" id="ARBA00007358"/>
    </source>
</evidence>
<dbReference type="Pfam" id="PF25137">
    <property type="entry name" value="ADH_Fe_C"/>
    <property type="match status" value="1"/>
</dbReference>
<evidence type="ECO:0000259" key="3">
    <source>
        <dbReference type="Pfam" id="PF00465"/>
    </source>
</evidence>
<evidence type="ECO:0000313" key="6">
    <source>
        <dbReference type="Proteomes" id="UP000189670"/>
    </source>
</evidence>
<dbReference type="GO" id="GO:0046872">
    <property type="term" value="F:metal ion binding"/>
    <property type="evidence" value="ECO:0007669"/>
    <property type="project" value="InterPro"/>
</dbReference>
<feature type="domain" description="Fe-containing alcohol dehydrogenase-like C-terminal" evidence="4">
    <location>
        <begin position="191"/>
        <end position="395"/>
    </location>
</feature>
<dbReference type="InterPro" id="IPR018211">
    <property type="entry name" value="ADH_Fe_CS"/>
</dbReference>
<dbReference type="Proteomes" id="UP000189670">
    <property type="component" value="Unassembled WGS sequence"/>
</dbReference>
<feature type="domain" description="Alcohol dehydrogenase iron-type/glycerol dehydrogenase GldA" evidence="3">
    <location>
        <begin position="8"/>
        <end position="180"/>
    </location>
</feature>
<dbReference type="CDD" id="cd08187">
    <property type="entry name" value="BDH"/>
    <property type="match status" value="1"/>
</dbReference>
<dbReference type="AlphaFoldDB" id="A0A1V1P4H1"/>
<dbReference type="GO" id="GO:0008106">
    <property type="term" value="F:alcohol dehydrogenase (NADP+) activity"/>
    <property type="evidence" value="ECO:0007669"/>
    <property type="project" value="TreeGrafter"/>
</dbReference>
<dbReference type="FunFam" id="3.40.50.1970:FF:000003">
    <property type="entry name" value="Alcohol dehydrogenase, iron-containing"/>
    <property type="match status" value="1"/>
</dbReference>
<dbReference type="EMBL" id="ATBP01000578">
    <property type="protein sequence ID" value="ETR69720.1"/>
    <property type="molecule type" value="Genomic_DNA"/>
</dbReference>
<keyword evidence="2" id="KW-0560">Oxidoreductase</keyword>
<dbReference type="Gene3D" id="1.20.1090.10">
    <property type="entry name" value="Dehydroquinate synthase-like - alpha domain"/>
    <property type="match status" value="1"/>
</dbReference>
<dbReference type="GO" id="GO:1990002">
    <property type="term" value="F:methylglyoxal reductase (NADPH) (acetol producing) activity"/>
    <property type="evidence" value="ECO:0007669"/>
    <property type="project" value="TreeGrafter"/>
</dbReference>
<sequence length="395" mass="42651">MQFEFYNPTQLIFGAGTLSKLGEVVSKYGKKALIVTGGGSIRRNGVYNRALASLEAADISVSEYDGVEPNPRITTVGIGAQMARYEACDVIIALGGGSTMDASKVIAAAFYYDGDPWDLIGHGQENWVIPTQALPVITVPTLAATGSEMNNGAVISNDDTKVKSFVQADCLFPKVALVDPELTITVPEDQTAYGVCDIITHVTEGYFNGVDGTPIQDRFAEGVIMNAMEWGQKAVSNGNDLEARTQVQWASIVALNGWVQAGVHMLPPVHMIEHALSAHHDITHGAGLAVINPAWMRFAANYNPTKFVQFAERIFGLKVSNTNNLDDALEGINRFESFLKKLGCPTRLSDLSIGDDLFSKYAKDAVLVLHDENGHLLGRPPMSQSDIINILRAAL</sequence>
<dbReference type="InterPro" id="IPR056798">
    <property type="entry name" value="ADH_Fe_C"/>
</dbReference>
<proteinExistence type="inferred from homology"/>
<dbReference type="InterPro" id="IPR044731">
    <property type="entry name" value="BDH-like"/>
</dbReference>
<evidence type="ECO:0000256" key="2">
    <source>
        <dbReference type="ARBA" id="ARBA00023002"/>
    </source>
</evidence>
<reference evidence="6" key="1">
    <citation type="submission" date="2012-11" db="EMBL/GenBank/DDBJ databases">
        <authorList>
            <person name="Lucero-Rivera Y.E."/>
            <person name="Tovar-Ramirez D."/>
        </authorList>
    </citation>
    <scope>NUCLEOTIDE SEQUENCE [LARGE SCALE GENOMIC DNA]</scope>
    <source>
        <strain evidence="6">Araruama</strain>
    </source>
</reference>
<dbReference type="PANTHER" id="PTHR43633:SF1">
    <property type="entry name" value="ALCOHOL DEHYDROGENASE YQHD"/>
    <property type="match status" value="1"/>
</dbReference>
<evidence type="ECO:0000313" key="5">
    <source>
        <dbReference type="EMBL" id="ETR69720.1"/>
    </source>
</evidence>
<gene>
    <name evidence="5" type="ORF">OMM_03746</name>
</gene>
<protein>
    <submittedName>
        <fullName evidence="5">Dehydrogenase</fullName>
    </submittedName>
</protein>
<comment type="similarity">
    <text evidence="1">Belongs to the iron-containing alcohol dehydrogenase family.</text>
</comment>
<dbReference type="GO" id="GO:0005829">
    <property type="term" value="C:cytosol"/>
    <property type="evidence" value="ECO:0007669"/>
    <property type="project" value="TreeGrafter"/>
</dbReference>
<dbReference type="PROSITE" id="PS00913">
    <property type="entry name" value="ADH_IRON_1"/>
    <property type="match status" value="1"/>
</dbReference>
<dbReference type="Pfam" id="PF00465">
    <property type="entry name" value="Fe-ADH"/>
    <property type="match status" value="1"/>
</dbReference>
<dbReference type="SUPFAM" id="SSF56796">
    <property type="entry name" value="Dehydroquinate synthase-like"/>
    <property type="match status" value="1"/>
</dbReference>
<name>A0A1V1P4H1_9BACT</name>
<evidence type="ECO:0000259" key="4">
    <source>
        <dbReference type="Pfam" id="PF25137"/>
    </source>
</evidence>
<comment type="caution">
    <text evidence="5">The sequence shown here is derived from an EMBL/GenBank/DDBJ whole genome shotgun (WGS) entry which is preliminary data.</text>
</comment>
<dbReference type="PANTHER" id="PTHR43633">
    <property type="entry name" value="ALCOHOL DEHYDROGENASE YQHD"/>
    <property type="match status" value="1"/>
</dbReference>
<organism evidence="5 6">
    <name type="scientific">Candidatus Magnetoglobus multicellularis str. Araruama</name>
    <dbReference type="NCBI Taxonomy" id="890399"/>
    <lineage>
        <taxon>Bacteria</taxon>
        <taxon>Pseudomonadati</taxon>
        <taxon>Thermodesulfobacteriota</taxon>
        <taxon>Desulfobacteria</taxon>
        <taxon>Desulfobacterales</taxon>
        <taxon>Desulfobacteraceae</taxon>
        <taxon>Candidatus Magnetoglobus</taxon>
    </lineage>
</organism>
<dbReference type="InterPro" id="IPR001670">
    <property type="entry name" value="ADH_Fe/GldA"/>
</dbReference>